<dbReference type="InterPro" id="IPR001623">
    <property type="entry name" value="DnaJ_domain"/>
</dbReference>
<protein>
    <submittedName>
        <fullName evidence="6">J domain-containing protein</fullName>
    </submittedName>
</protein>
<dbReference type="GO" id="GO:0000390">
    <property type="term" value="P:spliceosomal complex disassembly"/>
    <property type="evidence" value="ECO:0007669"/>
    <property type="project" value="TreeGrafter"/>
</dbReference>
<name>A0A7Y4LW97_9BRAD</name>
<comment type="subcellular location">
    <subcellularLocation>
        <location evidence="1">Cytoplasm</location>
    </subcellularLocation>
</comment>
<dbReference type="GO" id="GO:0005737">
    <property type="term" value="C:cytoplasm"/>
    <property type="evidence" value="ECO:0007669"/>
    <property type="project" value="UniProtKB-SubCell"/>
</dbReference>
<comment type="caution">
    <text evidence="6">The sequence shown here is derived from an EMBL/GenBank/DDBJ whole genome shotgun (WGS) entry which is preliminary data.</text>
</comment>
<dbReference type="InterPro" id="IPR036869">
    <property type="entry name" value="J_dom_sf"/>
</dbReference>
<dbReference type="RefSeq" id="WP_171580504.1">
    <property type="nucleotide sequence ID" value="NZ_JAAVLX010000005.1"/>
</dbReference>
<dbReference type="AlphaFoldDB" id="A0A7Y4LW97"/>
<keyword evidence="2" id="KW-0963">Cytoplasm</keyword>
<keyword evidence="3" id="KW-0143">Chaperone</keyword>
<evidence type="ECO:0000313" key="7">
    <source>
        <dbReference type="Proteomes" id="UP000544122"/>
    </source>
</evidence>
<feature type="domain" description="J" evidence="5">
    <location>
        <begin position="3"/>
        <end position="68"/>
    </location>
</feature>
<dbReference type="Gene3D" id="1.10.287.110">
    <property type="entry name" value="DnaJ domain"/>
    <property type="match status" value="1"/>
</dbReference>
<keyword evidence="7" id="KW-1185">Reference proteome</keyword>
<dbReference type="EMBL" id="JAAVLX010000005">
    <property type="protein sequence ID" value="NOJ41237.1"/>
    <property type="molecule type" value="Genomic_DNA"/>
</dbReference>
<dbReference type="PANTHER" id="PTHR44313">
    <property type="entry name" value="DNAJ HOMOLOG SUBFAMILY C MEMBER 17"/>
    <property type="match status" value="1"/>
</dbReference>
<dbReference type="Pfam" id="PF00226">
    <property type="entry name" value="DnaJ"/>
    <property type="match status" value="1"/>
</dbReference>
<dbReference type="SMART" id="SM00271">
    <property type="entry name" value="DnaJ"/>
    <property type="match status" value="1"/>
</dbReference>
<dbReference type="SUPFAM" id="SSF46565">
    <property type="entry name" value="Chaperone J-domain"/>
    <property type="match status" value="1"/>
</dbReference>
<dbReference type="InterPro" id="IPR052094">
    <property type="entry name" value="Pre-mRNA-splicing_ERAD"/>
</dbReference>
<evidence type="ECO:0000256" key="2">
    <source>
        <dbReference type="ARBA" id="ARBA00022490"/>
    </source>
</evidence>
<accession>A0A7Y4LW97</accession>
<reference evidence="6 7" key="1">
    <citation type="submission" date="2020-03" db="EMBL/GenBank/DDBJ databases">
        <title>Bradyrhizobium diversity isolated from nodules of Indigofera sp.</title>
        <authorList>
            <person name="Klepa M."/>
            <person name="Helene L."/>
            <person name="Hungria M."/>
        </authorList>
    </citation>
    <scope>NUCLEOTIDE SEQUENCE [LARGE SCALE GENOMIC DNA]</scope>
    <source>
        <strain evidence="6 7">WSM 1791</strain>
    </source>
</reference>
<evidence type="ECO:0000256" key="3">
    <source>
        <dbReference type="ARBA" id="ARBA00023186"/>
    </source>
</evidence>
<evidence type="ECO:0000259" key="5">
    <source>
        <dbReference type="PROSITE" id="PS50076"/>
    </source>
</evidence>
<gene>
    <name evidence="6" type="ORF">HCN58_16775</name>
</gene>
<sequence length="265" mass="28346">MGTLYDLLGALPSDDAEELRKAFRKAAKSTHPDVNPDNPDAALRFRELVRAYDILTDAEQRATYDELLAIALQPPATNAIRTYETVRKVASNTMAATVISAVLVGGYTVFGLFSKPPGAAEMLADRTASGAQEVAAAQPDAPAQDEVRIQRDGEASTGGAVALASAAKELATAALGRFEPVPAFATYNLGVQYYPRFAAAYFDRGLVLYRMADSDRPLADIAATKRATDLRRSKSATSPPVPRKPLTIVPTLPERREPITAALTP</sequence>
<evidence type="ECO:0000256" key="4">
    <source>
        <dbReference type="SAM" id="MobiDB-lite"/>
    </source>
</evidence>
<dbReference type="PROSITE" id="PS00636">
    <property type="entry name" value="DNAJ_1"/>
    <property type="match status" value="1"/>
</dbReference>
<evidence type="ECO:0000256" key="1">
    <source>
        <dbReference type="ARBA" id="ARBA00004496"/>
    </source>
</evidence>
<evidence type="ECO:0000313" key="6">
    <source>
        <dbReference type="EMBL" id="NOJ41237.1"/>
    </source>
</evidence>
<dbReference type="InterPro" id="IPR018253">
    <property type="entry name" value="DnaJ_domain_CS"/>
</dbReference>
<proteinExistence type="predicted"/>
<dbReference type="Proteomes" id="UP000544122">
    <property type="component" value="Unassembled WGS sequence"/>
</dbReference>
<dbReference type="PROSITE" id="PS50076">
    <property type="entry name" value="DNAJ_2"/>
    <property type="match status" value="1"/>
</dbReference>
<dbReference type="PRINTS" id="PR00625">
    <property type="entry name" value="JDOMAIN"/>
</dbReference>
<dbReference type="CDD" id="cd06257">
    <property type="entry name" value="DnaJ"/>
    <property type="match status" value="1"/>
</dbReference>
<organism evidence="6 7">
    <name type="scientific">Bradyrhizobium australiense</name>
    <dbReference type="NCBI Taxonomy" id="2721161"/>
    <lineage>
        <taxon>Bacteria</taxon>
        <taxon>Pseudomonadati</taxon>
        <taxon>Pseudomonadota</taxon>
        <taxon>Alphaproteobacteria</taxon>
        <taxon>Hyphomicrobiales</taxon>
        <taxon>Nitrobacteraceae</taxon>
        <taxon>Bradyrhizobium</taxon>
    </lineage>
</organism>
<feature type="region of interest" description="Disordered" evidence="4">
    <location>
        <begin position="226"/>
        <end position="265"/>
    </location>
</feature>
<dbReference type="PANTHER" id="PTHR44313:SF1">
    <property type="entry name" value="DNAJ HOMOLOG SUBFAMILY C MEMBER 17"/>
    <property type="match status" value="1"/>
</dbReference>